<reference evidence="1 2" key="1">
    <citation type="submission" date="2020-02" db="EMBL/GenBank/DDBJ databases">
        <title>Draft Genome Sequence of Verrucosispora sp. Strain CWR15, Isolated from Gulf of Mexico Sponge.</title>
        <authorList>
            <person name="Kennedy S.J."/>
            <person name="Cella E."/>
            <person name="Azarian T."/>
            <person name="Baker B.J."/>
            <person name="Shaw L.N."/>
        </authorList>
    </citation>
    <scope>NUCLEOTIDE SEQUENCE [LARGE SCALE GENOMIC DNA]</scope>
    <source>
        <strain evidence="1 2">CWR15</strain>
    </source>
</reference>
<protein>
    <submittedName>
        <fullName evidence="1">Uncharacterized protein</fullName>
    </submittedName>
</protein>
<dbReference type="EMBL" id="SAIY01000002">
    <property type="protein sequence ID" value="NGM12823.1"/>
    <property type="molecule type" value="Genomic_DNA"/>
</dbReference>
<proteinExistence type="predicted"/>
<dbReference type="RefSeq" id="WP_164446719.1">
    <property type="nucleotide sequence ID" value="NZ_SAIY01000002.1"/>
</dbReference>
<dbReference type="AlphaFoldDB" id="A0A6M1L776"/>
<accession>A0A6M1L776</accession>
<evidence type="ECO:0000313" key="2">
    <source>
        <dbReference type="Proteomes" id="UP000478148"/>
    </source>
</evidence>
<gene>
    <name evidence="1" type="ORF">ENC19_09230</name>
</gene>
<comment type="caution">
    <text evidence="1">The sequence shown here is derived from an EMBL/GenBank/DDBJ whole genome shotgun (WGS) entry which is preliminary data.</text>
</comment>
<name>A0A6M1L776_9ACTN</name>
<evidence type="ECO:0000313" key="1">
    <source>
        <dbReference type="EMBL" id="NGM12823.1"/>
    </source>
</evidence>
<keyword evidence="2" id="KW-1185">Reference proteome</keyword>
<sequence>MAVVTVAGTANAAHAAEKDESTALTARGQAAYQQQGRTLAAAGDCGVRVDLPHASYTTDNQIHTRVESFCQGNTIANNTITGKSYRSRWYGWEHMKTKTTGPKTAWRVRVTVDVNCDNGSWHRWRTEGFGSGILNGQPVSAAAYEENDDEIQCGSNN</sequence>
<dbReference type="Proteomes" id="UP000478148">
    <property type="component" value="Unassembled WGS sequence"/>
</dbReference>
<organism evidence="1 2">
    <name type="scientific">Verrucosispora sioxanthis</name>
    <dbReference type="NCBI Taxonomy" id="2499994"/>
    <lineage>
        <taxon>Bacteria</taxon>
        <taxon>Bacillati</taxon>
        <taxon>Actinomycetota</taxon>
        <taxon>Actinomycetes</taxon>
        <taxon>Micromonosporales</taxon>
        <taxon>Micromonosporaceae</taxon>
        <taxon>Micromonospora</taxon>
    </lineage>
</organism>